<evidence type="ECO:0000259" key="4">
    <source>
        <dbReference type="PROSITE" id="PS50868"/>
    </source>
</evidence>
<evidence type="ECO:0000256" key="3">
    <source>
        <dbReference type="SAM" id="MobiDB-lite"/>
    </source>
</evidence>
<dbReference type="OrthoDB" id="5984008at2759"/>
<dbReference type="PANTHER" id="PTHR12350:SF19">
    <property type="entry name" value="SET DOMAIN-CONTAINING PROTEIN"/>
    <property type="match status" value="1"/>
</dbReference>
<sequence>MAPIKPHWVQPSHPDIQQVIVTGNAEEFTTKSISKIALPPFGLFARLDFPPCTPAPVPTYATVQIGRDKHIDLNSDLLYINHSCEPSLIFDTSSMLVIAGPKGLKPGDELTFFYPSTEWEMAQPFDCLCGAPTCRGRIAGARDMSLKQLEGLWLNRHIRDLLEERERDRALKAGKLFGNYTLSNGYSNGNGYTNGNSALLPTLDLDQTVLALREALAQAEKVVEVARSAITSYAVSCQDDDSTFRNGKNGKADGRAANGSGSSSNGNGYDAPAPTPPGLQRRGPTSRELAGEEGGDTSSRVRA</sequence>
<feature type="compositionally biased region" description="Low complexity" evidence="3">
    <location>
        <begin position="258"/>
        <end position="268"/>
    </location>
</feature>
<accession>G0RY53</accession>
<dbReference type="GO" id="GO:0008168">
    <property type="term" value="F:methyltransferase activity"/>
    <property type="evidence" value="ECO:0007669"/>
    <property type="project" value="UniProtKB-KW"/>
</dbReference>
<proteinExistence type="predicted"/>
<evidence type="ECO:0000256" key="1">
    <source>
        <dbReference type="ARBA" id="ARBA00022603"/>
    </source>
</evidence>
<dbReference type="EMBL" id="GL988032">
    <property type="protein sequence ID" value="EGS23839.1"/>
    <property type="molecule type" value="Genomic_DNA"/>
</dbReference>
<dbReference type="SUPFAM" id="SSF82199">
    <property type="entry name" value="SET domain"/>
    <property type="match status" value="1"/>
</dbReference>
<dbReference type="AlphaFoldDB" id="G0RY53"/>
<evidence type="ECO:0000256" key="2">
    <source>
        <dbReference type="ARBA" id="ARBA00022679"/>
    </source>
</evidence>
<dbReference type="Gene3D" id="2.170.270.10">
    <property type="entry name" value="SET domain"/>
    <property type="match status" value="1"/>
</dbReference>
<keyword evidence="2" id="KW-0808">Transferase</keyword>
<protein>
    <recommendedName>
        <fullName evidence="4">Post-SET domain-containing protein</fullName>
    </recommendedName>
</protein>
<evidence type="ECO:0000313" key="6">
    <source>
        <dbReference type="Proteomes" id="UP000008066"/>
    </source>
</evidence>
<dbReference type="PROSITE" id="PS50868">
    <property type="entry name" value="POST_SET"/>
    <property type="match status" value="1"/>
</dbReference>
<dbReference type="KEGG" id="cthr:CTHT_0005460"/>
<dbReference type="STRING" id="759272.G0RY53"/>
<dbReference type="InterPro" id="IPR046341">
    <property type="entry name" value="SET_dom_sf"/>
</dbReference>
<organism evidence="6">
    <name type="scientific">Chaetomium thermophilum (strain DSM 1495 / CBS 144.50 / IMI 039719)</name>
    <name type="common">Thermochaetoides thermophila</name>
    <dbReference type="NCBI Taxonomy" id="759272"/>
    <lineage>
        <taxon>Eukaryota</taxon>
        <taxon>Fungi</taxon>
        <taxon>Dikarya</taxon>
        <taxon>Ascomycota</taxon>
        <taxon>Pezizomycotina</taxon>
        <taxon>Sordariomycetes</taxon>
        <taxon>Sordariomycetidae</taxon>
        <taxon>Sordariales</taxon>
        <taxon>Chaetomiaceae</taxon>
        <taxon>Thermochaetoides</taxon>
    </lineage>
</organism>
<dbReference type="GeneID" id="18254584"/>
<dbReference type="GO" id="GO:0032259">
    <property type="term" value="P:methylation"/>
    <property type="evidence" value="ECO:0007669"/>
    <property type="project" value="UniProtKB-KW"/>
</dbReference>
<feature type="domain" description="Post-SET" evidence="4">
    <location>
        <begin position="123"/>
        <end position="139"/>
    </location>
</feature>
<keyword evidence="1" id="KW-0489">Methyltransferase</keyword>
<dbReference type="HOGENOM" id="CLU_073382_1_0_1"/>
<name>G0RY53_CHATD</name>
<dbReference type="InterPro" id="IPR053201">
    <property type="entry name" value="Flavunoidine_N-MTase"/>
</dbReference>
<feature type="region of interest" description="Disordered" evidence="3">
    <location>
        <begin position="240"/>
        <end position="303"/>
    </location>
</feature>
<dbReference type="RefSeq" id="XP_006691081.1">
    <property type="nucleotide sequence ID" value="XM_006691018.1"/>
</dbReference>
<gene>
    <name evidence="5" type="ORF">CTHT_0005460</name>
</gene>
<dbReference type="InterPro" id="IPR003616">
    <property type="entry name" value="Post-SET_dom"/>
</dbReference>
<keyword evidence="6" id="KW-1185">Reference proteome</keyword>
<dbReference type="Proteomes" id="UP000008066">
    <property type="component" value="Unassembled WGS sequence"/>
</dbReference>
<evidence type="ECO:0000313" key="5">
    <source>
        <dbReference type="EMBL" id="EGS23839.1"/>
    </source>
</evidence>
<reference evidence="5 6" key="1">
    <citation type="journal article" date="2011" name="Cell">
        <title>Insight into structure and assembly of the nuclear pore complex by utilizing the genome of a eukaryotic thermophile.</title>
        <authorList>
            <person name="Amlacher S."/>
            <person name="Sarges P."/>
            <person name="Flemming D."/>
            <person name="van Noort V."/>
            <person name="Kunze R."/>
            <person name="Devos D.P."/>
            <person name="Arumugam M."/>
            <person name="Bork P."/>
            <person name="Hurt E."/>
        </authorList>
    </citation>
    <scope>NUCLEOTIDE SEQUENCE [LARGE SCALE GENOMIC DNA]</scope>
    <source>
        <strain evidence="6">DSM 1495 / CBS 144.50 / IMI 039719</strain>
    </source>
</reference>
<dbReference type="PANTHER" id="PTHR12350">
    <property type="entry name" value="HISTONE-LYSINE N-METHYLTRANSFERASE-RELATED"/>
    <property type="match status" value="1"/>
</dbReference>
<dbReference type="OMA" id="GIWLNGH"/>
<dbReference type="eggNOG" id="ENOG502S11B">
    <property type="taxonomic scope" value="Eukaryota"/>
</dbReference>